<protein>
    <submittedName>
        <fullName evidence="1">Uncharacterized protein</fullName>
    </submittedName>
</protein>
<gene>
    <name evidence="1" type="ORF">KABACHOK_02560</name>
</gene>
<keyword evidence="2" id="KW-1185">Reference proteome</keyword>
<dbReference type="Proteomes" id="UP001056685">
    <property type="component" value="Segment"/>
</dbReference>
<evidence type="ECO:0000313" key="2">
    <source>
        <dbReference type="Proteomes" id="UP001056685"/>
    </source>
</evidence>
<name>A0A9E7MQP3_9CAUD</name>
<evidence type="ECO:0000313" key="1">
    <source>
        <dbReference type="EMBL" id="USN14092.1"/>
    </source>
</evidence>
<dbReference type="EMBL" id="ON529852">
    <property type="protein sequence ID" value="USN14092.1"/>
    <property type="molecule type" value="Genomic_DNA"/>
</dbReference>
<accession>A0A9E7MQP3</accession>
<proteinExistence type="predicted"/>
<reference evidence="1" key="1">
    <citation type="submission" date="2022-05" db="EMBL/GenBank/DDBJ databases">
        <authorList>
            <person name="Friedrich I."/>
            <person name="Poehlein A."/>
            <person name="Schneider D."/>
            <person name="Hertel R."/>
            <person name="Daniel R."/>
        </authorList>
    </citation>
    <scope>NUCLEOTIDE SEQUENCE</scope>
</reference>
<organism evidence="1 2">
    <name type="scientific">Brevundimonas phage vB_BpoS-Kabachok</name>
    <dbReference type="NCBI Taxonomy" id="2948600"/>
    <lineage>
        <taxon>Viruses</taxon>
        <taxon>Duplodnaviria</taxon>
        <taxon>Heunggongvirae</taxon>
        <taxon>Uroviricota</taxon>
        <taxon>Caudoviricetes</taxon>
        <taxon>Jeanschmidtviridae</taxon>
        <taxon>Marchewkavirus</taxon>
        <taxon>Marchewkavirus kabachok</taxon>
    </lineage>
</organism>
<sequence length="183" mass="20521">MYDDILDRPRSFKARIFVTTEHIVEIDCASADAYRAQVLADDFCEKTILDRPIGKARIARIGAITQTPLPPLSQQQHDSAVLRRLDRGEPLKPDDRIRAILAGNYYDPALNPEGIVHSRLVDRSQAMPALNRTGWAVLAEDGGYRVHAGGDWSPTLHASPEAAWDEFDKVMHNEIVWPEPEEA</sequence>